<dbReference type="Pfam" id="PF20181">
    <property type="entry name" value="DUF6544"/>
    <property type="match status" value="1"/>
</dbReference>
<dbReference type="EMBL" id="JBHSBY010000141">
    <property type="protein sequence ID" value="MFC4198625.1"/>
    <property type="molecule type" value="Genomic_DNA"/>
</dbReference>
<gene>
    <name evidence="2" type="ORF">ACFOUY_18110</name>
</gene>
<dbReference type="Proteomes" id="UP001595792">
    <property type="component" value="Unassembled WGS sequence"/>
</dbReference>
<proteinExistence type="predicted"/>
<keyword evidence="3" id="KW-1185">Reference proteome</keyword>
<protein>
    <submittedName>
        <fullName evidence="2">DUF6544 family protein</fullName>
    </submittedName>
</protein>
<sequence length="282" mass="32904">MIIAFYLIIAVLVLYAFMVLLSNWRYKSQLYRLLSLQDRSAPKFFNFGQLSGLPLPVDKYFRLVLKEGQSYIRTIRLKHSGQFKTALDRPWIPIRGEQYYTILPAGFIWKGNTALFSARDMYIGGKGKLEVFLLDALKIVNGKGDKFNQGELLRWLAESVWFPTNFLENENRQWFAIDSKNARLKVNVYGLNLSFLVAFTQKGEIATLSTKRYMAGVLEIWVISLSDYREINSMRIPFMAEASWKLGGKLFPYARFEILEIEYDMEFRYTAKKINHAETFRS</sequence>
<comment type="caution">
    <text evidence="2">The sequence shown here is derived from an EMBL/GenBank/DDBJ whole genome shotgun (WGS) entry which is preliminary data.</text>
</comment>
<reference evidence="3" key="1">
    <citation type="journal article" date="2019" name="Int. J. Syst. Evol. Microbiol.">
        <title>The Global Catalogue of Microorganisms (GCM) 10K type strain sequencing project: providing services to taxonomists for standard genome sequencing and annotation.</title>
        <authorList>
            <consortium name="The Broad Institute Genomics Platform"/>
            <consortium name="The Broad Institute Genome Sequencing Center for Infectious Disease"/>
            <person name="Wu L."/>
            <person name="Ma J."/>
        </authorList>
    </citation>
    <scope>NUCLEOTIDE SEQUENCE [LARGE SCALE GENOMIC DNA]</scope>
    <source>
        <strain evidence="3">CCM 8689</strain>
    </source>
</reference>
<evidence type="ECO:0000313" key="2">
    <source>
        <dbReference type="EMBL" id="MFC4198625.1"/>
    </source>
</evidence>
<keyword evidence="1" id="KW-1133">Transmembrane helix</keyword>
<evidence type="ECO:0000256" key="1">
    <source>
        <dbReference type="SAM" id="Phobius"/>
    </source>
</evidence>
<keyword evidence="1" id="KW-0472">Membrane</keyword>
<keyword evidence="1" id="KW-0812">Transmembrane</keyword>
<organism evidence="2 3">
    <name type="scientific">Pedobacter jamesrossensis</name>
    <dbReference type="NCBI Taxonomy" id="1908238"/>
    <lineage>
        <taxon>Bacteria</taxon>
        <taxon>Pseudomonadati</taxon>
        <taxon>Bacteroidota</taxon>
        <taxon>Sphingobacteriia</taxon>
        <taxon>Sphingobacteriales</taxon>
        <taxon>Sphingobacteriaceae</taxon>
        <taxon>Pedobacter</taxon>
    </lineage>
</organism>
<feature type="transmembrane region" description="Helical" evidence="1">
    <location>
        <begin position="6"/>
        <end position="24"/>
    </location>
</feature>
<evidence type="ECO:0000313" key="3">
    <source>
        <dbReference type="Proteomes" id="UP001595792"/>
    </source>
</evidence>
<accession>A0ABV8NS11</accession>
<dbReference type="RefSeq" id="WP_378962643.1">
    <property type="nucleotide sequence ID" value="NZ_JBHRXC010000016.1"/>
</dbReference>
<dbReference type="InterPro" id="IPR046674">
    <property type="entry name" value="DUF6544"/>
</dbReference>
<name>A0ABV8NS11_9SPHI</name>